<dbReference type="SUPFAM" id="SSF56214">
    <property type="entry name" value="4'-phosphopantetheinyl transferase"/>
    <property type="match status" value="1"/>
</dbReference>
<dbReference type="Pfam" id="PF01648">
    <property type="entry name" value="ACPS"/>
    <property type="match status" value="1"/>
</dbReference>
<dbReference type="RefSeq" id="WP_324180440.1">
    <property type="nucleotide sequence ID" value="NZ_BAABAW010000006.1"/>
</dbReference>
<dbReference type="GO" id="GO:0016740">
    <property type="term" value="F:transferase activity"/>
    <property type="evidence" value="ECO:0007669"/>
    <property type="project" value="UniProtKB-KW"/>
</dbReference>
<dbReference type="EMBL" id="JAYKLX010000006">
    <property type="protein sequence ID" value="MEB3346410.1"/>
    <property type="molecule type" value="Genomic_DNA"/>
</dbReference>
<evidence type="ECO:0000313" key="3">
    <source>
        <dbReference type="EMBL" id="MEB3346410.1"/>
    </source>
</evidence>
<evidence type="ECO:0000256" key="1">
    <source>
        <dbReference type="ARBA" id="ARBA00022679"/>
    </source>
</evidence>
<keyword evidence="1 3" id="KW-0808">Transferase</keyword>
<sequence>MIGNDIVDLQLAKIQSNWKREKWLQKLFTERELQCISSSAYPEIEVWVLWSRKEAAYKAHQRRFGFKSKFNPKSFENQNDAVNINGFRYQTSTHQTQKYVYSIAKIIGTEPFSEVFEQEISVRAQFADKMLQRLGDSSLISFRKDKNGVPILCINNVPSEISFSFTHHGKYNAYTVIF</sequence>
<evidence type="ECO:0000259" key="2">
    <source>
        <dbReference type="Pfam" id="PF01648"/>
    </source>
</evidence>
<evidence type="ECO:0000313" key="4">
    <source>
        <dbReference type="Proteomes" id="UP001327027"/>
    </source>
</evidence>
<keyword evidence="4" id="KW-1185">Reference proteome</keyword>
<comment type="caution">
    <text evidence="3">The sequence shown here is derived from an EMBL/GenBank/DDBJ whole genome shotgun (WGS) entry which is preliminary data.</text>
</comment>
<proteinExistence type="predicted"/>
<dbReference type="Proteomes" id="UP001327027">
    <property type="component" value="Unassembled WGS sequence"/>
</dbReference>
<dbReference type="InterPro" id="IPR008278">
    <property type="entry name" value="4-PPantetheinyl_Trfase_dom"/>
</dbReference>
<feature type="domain" description="4'-phosphopantetheinyl transferase" evidence="2">
    <location>
        <begin position="2"/>
        <end position="97"/>
    </location>
</feature>
<protein>
    <submittedName>
        <fullName evidence="3">4'-phosphopantetheinyl transferase superfamily protein</fullName>
    </submittedName>
</protein>
<dbReference type="InterPro" id="IPR037143">
    <property type="entry name" value="4-PPantetheinyl_Trfase_dom_sf"/>
</dbReference>
<accession>A0ABU5ZX40</accession>
<organism evidence="3 4">
    <name type="scientific">Aquimarina gracilis</name>
    <dbReference type="NCBI Taxonomy" id="874422"/>
    <lineage>
        <taxon>Bacteria</taxon>
        <taxon>Pseudomonadati</taxon>
        <taxon>Bacteroidota</taxon>
        <taxon>Flavobacteriia</taxon>
        <taxon>Flavobacteriales</taxon>
        <taxon>Flavobacteriaceae</taxon>
        <taxon>Aquimarina</taxon>
    </lineage>
</organism>
<dbReference type="Gene3D" id="3.90.470.20">
    <property type="entry name" value="4'-phosphopantetheinyl transferase domain"/>
    <property type="match status" value="1"/>
</dbReference>
<reference evidence="3 4" key="1">
    <citation type="journal article" date="2013" name="Int. J. Syst. Evol. Microbiol.">
        <title>Aquimarina gracilis sp. nov., isolated from the gut microflora of a mussel, Mytilus coruscus, and emended description of Aquimarina spongiae.</title>
        <authorList>
            <person name="Park S.C."/>
            <person name="Choe H.N."/>
            <person name="Baik K.S."/>
            <person name="Seong C.N."/>
        </authorList>
    </citation>
    <scope>NUCLEOTIDE SEQUENCE [LARGE SCALE GENOMIC DNA]</scope>
    <source>
        <strain evidence="3 4">PSC32</strain>
    </source>
</reference>
<gene>
    <name evidence="3" type="ORF">U6A24_13115</name>
</gene>
<name>A0ABU5ZX40_9FLAO</name>